<comment type="caution">
    <text evidence="8">The sequence shown here is derived from an EMBL/GenBank/DDBJ whole genome shotgun (WGS) entry which is preliminary data.</text>
</comment>
<dbReference type="InterPro" id="IPR049171">
    <property type="entry name" value="GLGE_C"/>
</dbReference>
<keyword evidence="2 6" id="KW-0328">Glycosyltransferase</keyword>
<dbReference type="InterPro" id="IPR017853">
    <property type="entry name" value="GH"/>
</dbReference>
<dbReference type="Gene3D" id="2.60.40.1180">
    <property type="entry name" value="Golgi alpha-mannosidase II"/>
    <property type="match status" value="1"/>
</dbReference>
<dbReference type="InterPro" id="IPR013783">
    <property type="entry name" value="Ig-like_fold"/>
</dbReference>
<dbReference type="PANTHER" id="PTHR47786">
    <property type="entry name" value="ALPHA-1,4-GLUCAN:MALTOSE-1-PHOSPHATE MALTOSYLTRANSFERASE"/>
    <property type="match status" value="1"/>
</dbReference>
<evidence type="ECO:0000259" key="7">
    <source>
        <dbReference type="SMART" id="SM00642"/>
    </source>
</evidence>
<dbReference type="Pfam" id="PF21702">
    <property type="entry name" value="GLGE_C"/>
    <property type="match status" value="1"/>
</dbReference>
<feature type="binding site" evidence="6">
    <location>
        <position position="344"/>
    </location>
    <ligand>
        <name>alpha-maltose 1-phosphate</name>
        <dbReference type="ChEBI" id="CHEBI:63576"/>
    </ligand>
</feature>
<dbReference type="RefSeq" id="WP_006964612.1">
    <property type="nucleotide sequence ID" value="NZ_APJX01000002.1"/>
</dbReference>
<evidence type="ECO:0000256" key="4">
    <source>
        <dbReference type="ARBA" id="ARBA00023277"/>
    </source>
</evidence>
<sequence>MTDLIKRVVIENVTPAVDNGRFPARRAVNETVTISADIFVDGHDRLAARLLYRRAGASQWRQIPMHLLVNDLWQASFIPREMGIYEYTVTAWIDRFDTWRSQVSKKRADGQNVSVELMEGARMAEEAAARAKKEDADQLNRLAEQLMSSAAAEHPDVFLNDTVFAGFMKRYPDLSSQVDYPKVLPVRIEPRRALYSTWYEMFPRSCADDDPARHGTFKDCIKRLPYIAGMGFDVLYLPPIHPIGHTHRKGKNNTITAVPGDPGSPWAIGAKAGGHKTIHPKLGTLEDFRELLARAREHGIDIALDMAFQCSPDHPYVTDHPEWFHLRPDGSIQYAENPPKKYQDIYPFAFDTPHYESLRRELLDVIEYWIDQGVRIFRVDNPHTKPLRFWEWLIDECKKAYPETIFLAEAFTRPKTMYRLAKGGFTQSYTYFTWRNLKWEIEQYFDTLTQTGVKEFLWPSLWPNTPDILPEFLQLGGRPAFILRLMLAATLSSSYGIYGPAFELCVNQPLDPGGEEYMDSEKYEIHHWDLEAPNTIRPFITRINRIRRENPALQQTRNLMFHPVDKEEILCFSKFTDDFSNIIFVAANLDPHHTHSAWVQLPFEQMGVPVGKSFQMHDLVSDARYLWHEGYNYLEIDPGVVPVQVFRIRRRMRTENDFDYFM</sequence>
<accession>S0G0E8</accession>
<comment type="similarity">
    <text evidence="6">Belongs to the glycosyl hydrolase 13 family. GlgE subfamily.</text>
</comment>
<dbReference type="PATRIC" id="fig|1286635.3.peg.1028"/>
<reference evidence="8 9" key="1">
    <citation type="journal article" date="2013" name="Genome Announc.">
        <title>Draft Genome Sequence of Desulfotignum phosphitoxidans DSM 13687 Strain FiPS-3.</title>
        <authorList>
            <person name="Poehlein A."/>
            <person name="Daniel R."/>
            <person name="Simeonova D.D."/>
        </authorList>
    </citation>
    <scope>NUCLEOTIDE SEQUENCE [LARGE SCALE GENOMIC DNA]</scope>
    <source>
        <strain evidence="8 9">DSM 13687</strain>
    </source>
</reference>
<organism evidence="8 9">
    <name type="scientific">Desulfotignum phosphitoxidans DSM 13687</name>
    <dbReference type="NCBI Taxonomy" id="1286635"/>
    <lineage>
        <taxon>Bacteria</taxon>
        <taxon>Pseudomonadati</taxon>
        <taxon>Thermodesulfobacteriota</taxon>
        <taxon>Desulfobacteria</taxon>
        <taxon>Desulfobacterales</taxon>
        <taxon>Desulfobacteraceae</taxon>
        <taxon>Desulfotignum</taxon>
    </lineage>
</organism>
<dbReference type="Pfam" id="PF11896">
    <property type="entry name" value="GlgE_dom_N_S"/>
    <property type="match status" value="1"/>
</dbReference>
<evidence type="ECO:0000256" key="1">
    <source>
        <dbReference type="ARBA" id="ARBA00011738"/>
    </source>
</evidence>
<evidence type="ECO:0000256" key="2">
    <source>
        <dbReference type="ARBA" id="ARBA00022676"/>
    </source>
</evidence>
<dbReference type="GO" id="GO:0016758">
    <property type="term" value="F:hexosyltransferase activity"/>
    <property type="evidence" value="ECO:0007669"/>
    <property type="project" value="UniProtKB-UniRule"/>
</dbReference>
<feature type="active site" description="Proton donor" evidence="6">
    <location>
        <position position="409"/>
    </location>
</feature>
<feature type="binding site" evidence="6">
    <location>
        <position position="309"/>
    </location>
    <ligand>
        <name>alpha-maltose 1-phosphate</name>
        <dbReference type="ChEBI" id="CHEBI:63576"/>
    </ligand>
</feature>
<dbReference type="EMBL" id="APJX01000002">
    <property type="protein sequence ID" value="EMS80375.1"/>
    <property type="molecule type" value="Genomic_DNA"/>
</dbReference>
<dbReference type="PANTHER" id="PTHR47786:SF2">
    <property type="entry name" value="GLYCOSYL HYDROLASE FAMILY 13 CATALYTIC DOMAIN-CONTAINING PROTEIN"/>
    <property type="match status" value="1"/>
</dbReference>
<feature type="site" description="Transition state stabilizer" evidence="6">
    <location>
        <position position="467"/>
    </location>
</feature>
<dbReference type="InterPro" id="IPR013780">
    <property type="entry name" value="Glyco_hydro_b"/>
</dbReference>
<dbReference type="GO" id="GO:0004553">
    <property type="term" value="F:hydrolase activity, hydrolyzing O-glycosyl compounds"/>
    <property type="evidence" value="ECO:0007669"/>
    <property type="project" value="InterPro"/>
</dbReference>
<keyword evidence="3 6" id="KW-0808">Transferase</keyword>
<proteinExistence type="inferred from homology"/>
<keyword evidence="4 6" id="KW-0119">Carbohydrate metabolism</keyword>
<evidence type="ECO:0000256" key="3">
    <source>
        <dbReference type="ARBA" id="ARBA00022679"/>
    </source>
</evidence>
<name>S0G0E8_9BACT</name>
<comment type="catalytic activity">
    <reaction evidence="5 6">
        <text>alpha-maltose 1-phosphate + [(1-&gt;4)-alpha-D-glucosyl](n) = [(1-&gt;4)-alpha-D-glucosyl](n+2) + phosphate</text>
        <dbReference type="Rhea" id="RHEA:42692"/>
        <dbReference type="Rhea" id="RHEA-COMP:9584"/>
        <dbReference type="Rhea" id="RHEA-COMP:10183"/>
        <dbReference type="ChEBI" id="CHEBI:15444"/>
        <dbReference type="ChEBI" id="CHEBI:43474"/>
        <dbReference type="ChEBI" id="CHEBI:63576"/>
        <dbReference type="EC" id="2.4.99.16"/>
    </reaction>
</comment>
<dbReference type="InterPro" id="IPR026585">
    <property type="entry name" value="GlgE"/>
</dbReference>
<keyword evidence="9" id="KW-1185">Reference proteome</keyword>
<dbReference type="Gene3D" id="3.20.20.80">
    <property type="entry name" value="Glycosidases"/>
    <property type="match status" value="1"/>
</dbReference>
<dbReference type="Proteomes" id="UP000014216">
    <property type="component" value="Unassembled WGS sequence"/>
</dbReference>
<dbReference type="Pfam" id="PF00128">
    <property type="entry name" value="Alpha-amylase"/>
    <property type="match status" value="1"/>
</dbReference>
<dbReference type="EC" id="2.4.99.16" evidence="6"/>
<dbReference type="GO" id="GO:0030979">
    <property type="term" value="P:alpha-glucan biosynthetic process"/>
    <property type="evidence" value="ECO:0007669"/>
    <property type="project" value="UniProtKB-UniRule"/>
</dbReference>
<comment type="subunit">
    <text evidence="1 6">Homodimer.</text>
</comment>
<evidence type="ECO:0000313" key="9">
    <source>
        <dbReference type="Proteomes" id="UP000014216"/>
    </source>
</evidence>
<dbReference type="InterPro" id="IPR021828">
    <property type="entry name" value="GlgE_dom_N/S"/>
</dbReference>
<feature type="domain" description="Glycosyl hydrolase family 13 catalytic" evidence="7">
    <location>
        <begin position="200"/>
        <end position="547"/>
    </location>
</feature>
<feature type="active site" description="Nucleophile" evidence="6">
    <location>
        <position position="380"/>
    </location>
</feature>
<dbReference type="SUPFAM" id="SSF51445">
    <property type="entry name" value="(Trans)glycosidases"/>
    <property type="match status" value="1"/>
</dbReference>
<feature type="binding site" evidence="6">
    <location>
        <position position="381"/>
    </location>
    <ligand>
        <name>alpha-maltose 1-phosphate</name>
        <dbReference type="ChEBI" id="CHEBI:63576"/>
    </ligand>
</feature>
<dbReference type="Gene3D" id="1.20.58.80">
    <property type="entry name" value="Phosphotransferase system, lactose/cellobiose-type IIA subunit"/>
    <property type="match status" value="1"/>
</dbReference>
<dbReference type="Gene3D" id="2.60.40.10">
    <property type="entry name" value="Immunoglobulins"/>
    <property type="match status" value="1"/>
</dbReference>
<evidence type="ECO:0000256" key="6">
    <source>
        <dbReference type="HAMAP-Rule" id="MF_02124"/>
    </source>
</evidence>
<dbReference type="CDD" id="cd11344">
    <property type="entry name" value="AmyAc_GlgE_like"/>
    <property type="match status" value="1"/>
</dbReference>
<dbReference type="HAMAP" id="MF_02124">
    <property type="entry name" value="GlgE"/>
    <property type="match status" value="1"/>
</dbReference>
<dbReference type="OrthoDB" id="9805159at2"/>
<evidence type="ECO:0000256" key="5">
    <source>
        <dbReference type="ARBA" id="ARBA00048735"/>
    </source>
</evidence>
<protein>
    <recommendedName>
        <fullName evidence="6">Alpha-1,4-glucan:maltose-1-phosphate maltosyltransferase</fullName>
        <shortName evidence="6">GMPMT</shortName>
        <ecNumber evidence="6">2.4.99.16</ecNumber>
    </recommendedName>
    <alternativeName>
        <fullName evidence="6">(1-&gt;4)-alpha-D-glucan:maltose-1-phosphate alpha-D-maltosyltransferase</fullName>
    </alternativeName>
</protein>
<dbReference type="InterPro" id="IPR006047">
    <property type="entry name" value="GH13_cat_dom"/>
</dbReference>
<comment type="function">
    <text evidence="6">Maltosyltransferase that uses maltose 1-phosphate (M1P) as the sugar donor to elongate linear or branched alpha-(1-&gt;4)-glucans. Is involved in a branched alpha-glucan biosynthetic pathway from trehalose, together with TreS, Mak and GlgB.</text>
</comment>
<evidence type="ECO:0000313" key="8">
    <source>
        <dbReference type="EMBL" id="EMS80375.1"/>
    </source>
</evidence>
<gene>
    <name evidence="6" type="primary">glgE</name>
    <name evidence="8" type="ORF">Dpo_2c00630</name>
</gene>
<feature type="binding site" evidence="6">
    <location>
        <begin position="522"/>
        <end position="523"/>
    </location>
    <ligand>
        <name>alpha-maltose 1-phosphate</name>
        <dbReference type="ChEBI" id="CHEBI:63576"/>
    </ligand>
</feature>
<dbReference type="SMART" id="SM00642">
    <property type="entry name" value="Aamy"/>
    <property type="match status" value="1"/>
</dbReference>
<dbReference type="AlphaFoldDB" id="S0G0E8"/>
<feature type="binding site" evidence="6">
    <location>
        <position position="249"/>
    </location>
    <ligand>
        <name>alpha-maltose 1-phosphate</name>
        <dbReference type="ChEBI" id="CHEBI:63576"/>
    </ligand>
</feature>